<sequence length="74" mass="8115">MKFVVCFQKEELGDITGDDLTLGRCYEVIDEPDAHGMLRVIDDSGEDYLYPTALFAPVDMAPAIAVRLHTALAA</sequence>
<proteinExistence type="predicted"/>
<dbReference type="Proteomes" id="UP000239936">
    <property type="component" value="Unassembled WGS sequence"/>
</dbReference>
<dbReference type="RefSeq" id="WP_105073773.1">
    <property type="nucleotide sequence ID" value="NZ_NRRQ01000053.1"/>
</dbReference>
<protein>
    <submittedName>
        <fullName evidence="1">Uncharacterized protein</fullName>
    </submittedName>
</protein>
<dbReference type="EMBL" id="PPGH01000035">
    <property type="protein sequence ID" value="PQJ96142.1"/>
    <property type="molecule type" value="Genomic_DNA"/>
</dbReference>
<evidence type="ECO:0000313" key="1">
    <source>
        <dbReference type="EMBL" id="PQJ96142.1"/>
    </source>
</evidence>
<keyword evidence="2" id="KW-1185">Reference proteome</keyword>
<dbReference type="AlphaFoldDB" id="A0A2S7XRT6"/>
<evidence type="ECO:0000313" key="2">
    <source>
        <dbReference type="Proteomes" id="UP000239936"/>
    </source>
</evidence>
<name>A0A2S7XRT6_9GAMM</name>
<accession>A0A2S7XRT6</accession>
<comment type="caution">
    <text evidence="1">The sequence shown here is derived from an EMBL/GenBank/DDBJ whole genome shotgun (WGS) entry which is preliminary data.</text>
</comment>
<gene>
    <name evidence="1" type="ORF">CXB77_10055</name>
</gene>
<organism evidence="1 2">
    <name type="scientific">Chromatium okenii</name>
    <dbReference type="NCBI Taxonomy" id="61644"/>
    <lineage>
        <taxon>Bacteria</taxon>
        <taxon>Pseudomonadati</taxon>
        <taxon>Pseudomonadota</taxon>
        <taxon>Gammaproteobacteria</taxon>
        <taxon>Chromatiales</taxon>
        <taxon>Chromatiaceae</taxon>
        <taxon>Chromatium</taxon>
    </lineage>
</organism>
<dbReference type="OrthoDB" id="5569763at2"/>
<reference evidence="1 2" key="1">
    <citation type="submission" date="2018-01" db="EMBL/GenBank/DDBJ databases">
        <title>The complete genome sequence of Chromatium okenii LaCa, a purple sulfur bacterium with a turbulent life.</title>
        <authorList>
            <person name="Luedin S.M."/>
            <person name="Liechti N."/>
            <person name="Storelli N."/>
            <person name="Danza F."/>
            <person name="Wittwer M."/>
            <person name="Pothier J.F."/>
            <person name="Tonolla M.A."/>
        </authorList>
    </citation>
    <scope>NUCLEOTIDE SEQUENCE [LARGE SCALE GENOMIC DNA]</scope>
    <source>
        <strain evidence="1 2">LaCa</strain>
    </source>
</reference>